<dbReference type="RefSeq" id="WP_008696895.1">
    <property type="nucleotide sequence ID" value="NZ_ANOG01000428.1"/>
</dbReference>
<reference evidence="1 2" key="1">
    <citation type="journal article" date="2013" name="Mar. Genomics">
        <title>Expression of sulfatases in Rhodopirellula baltica and the diversity of sulfatases in the genus Rhodopirellula.</title>
        <authorList>
            <person name="Wegner C.E."/>
            <person name="Richter-Heitmann T."/>
            <person name="Klindworth A."/>
            <person name="Klockow C."/>
            <person name="Richter M."/>
            <person name="Achstetter T."/>
            <person name="Glockner F.O."/>
            <person name="Harder J."/>
        </authorList>
    </citation>
    <scope>NUCLEOTIDE SEQUENCE [LARGE SCALE GENOMIC DNA]</scope>
    <source>
        <strain evidence="1 2">SM1</strain>
    </source>
</reference>
<evidence type="ECO:0000313" key="2">
    <source>
        <dbReference type="Proteomes" id="UP000011991"/>
    </source>
</evidence>
<sequence>MIRQINRKTVRSLTTRLEKVTYTLHSRDTLANKAQPQGGVTFGVVQPAAA</sequence>
<keyword evidence="2" id="KW-1185">Reference proteome</keyword>
<comment type="caution">
    <text evidence="1">The sequence shown here is derived from an EMBL/GenBank/DDBJ whole genome shotgun (WGS) entry which is preliminary data.</text>
</comment>
<name>M5RLA7_9BACT</name>
<proteinExistence type="predicted"/>
<dbReference type="AlphaFoldDB" id="M5RLA7"/>
<dbReference type="Proteomes" id="UP000011991">
    <property type="component" value="Unassembled WGS sequence"/>
</dbReference>
<dbReference type="PATRIC" id="fig|1265738.3.peg.2973"/>
<dbReference type="EMBL" id="ANOG01000428">
    <property type="protein sequence ID" value="EMI20095.1"/>
    <property type="molecule type" value="Genomic_DNA"/>
</dbReference>
<organism evidence="1 2">
    <name type="scientific">Rhodopirellula maiorica SM1</name>
    <dbReference type="NCBI Taxonomy" id="1265738"/>
    <lineage>
        <taxon>Bacteria</taxon>
        <taxon>Pseudomonadati</taxon>
        <taxon>Planctomycetota</taxon>
        <taxon>Planctomycetia</taxon>
        <taxon>Pirellulales</taxon>
        <taxon>Pirellulaceae</taxon>
        <taxon>Novipirellula</taxon>
    </lineage>
</organism>
<accession>M5RLA7</accession>
<evidence type="ECO:0000313" key="1">
    <source>
        <dbReference type="EMBL" id="EMI20095.1"/>
    </source>
</evidence>
<gene>
    <name evidence="1" type="ORF">RMSM_02975</name>
</gene>
<protein>
    <submittedName>
        <fullName evidence="1">Uncharacterized protein</fullName>
    </submittedName>
</protein>